<comment type="caution">
    <text evidence="1">The sequence shown here is derived from an EMBL/GenBank/DDBJ whole genome shotgun (WGS) entry which is preliminary data.</text>
</comment>
<dbReference type="Proteomes" id="UP001163321">
    <property type="component" value="Chromosome 1"/>
</dbReference>
<reference evidence="1 2" key="1">
    <citation type="journal article" date="2022" name="bioRxiv">
        <title>The genome of the oomycete Peronosclerospora sorghi, a cosmopolitan pathogen of maize and sorghum, is inflated with dispersed pseudogenes.</title>
        <authorList>
            <person name="Fletcher K."/>
            <person name="Martin F."/>
            <person name="Isakeit T."/>
            <person name="Cavanaugh K."/>
            <person name="Magill C."/>
            <person name="Michelmore R."/>
        </authorList>
    </citation>
    <scope>NUCLEOTIDE SEQUENCE [LARGE SCALE GENOMIC DNA]</scope>
    <source>
        <strain evidence="1">P6</strain>
    </source>
</reference>
<keyword evidence="2" id="KW-1185">Reference proteome</keyword>
<proteinExistence type="predicted"/>
<name>A0ACC0WP39_9STRA</name>
<protein>
    <submittedName>
        <fullName evidence="1">Uncharacterized protein</fullName>
    </submittedName>
</protein>
<organism evidence="1 2">
    <name type="scientific">Peronosclerospora sorghi</name>
    <dbReference type="NCBI Taxonomy" id="230839"/>
    <lineage>
        <taxon>Eukaryota</taxon>
        <taxon>Sar</taxon>
        <taxon>Stramenopiles</taxon>
        <taxon>Oomycota</taxon>
        <taxon>Peronosporomycetes</taxon>
        <taxon>Peronosporales</taxon>
        <taxon>Peronosporaceae</taxon>
        <taxon>Peronosclerospora</taxon>
    </lineage>
</organism>
<evidence type="ECO:0000313" key="1">
    <source>
        <dbReference type="EMBL" id="KAI9920619.1"/>
    </source>
</evidence>
<evidence type="ECO:0000313" key="2">
    <source>
        <dbReference type="Proteomes" id="UP001163321"/>
    </source>
</evidence>
<accession>A0ACC0WP39</accession>
<dbReference type="EMBL" id="CM047580">
    <property type="protein sequence ID" value="KAI9920619.1"/>
    <property type="molecule type" value="Genomic_DNA"/>
</dbReference>
<sequence length="320" mass="37246">MVIFLLTTFYLNTCFHACQETKFADARHPSTFKFHLSARFTHKVFVNNPNVLHARPTRGRSAGVVTVLHYNFPGFDTAAQISHLSVPGRYLVVKVTVEHASVYIHNVYAPVDRHEEKTFFENFPTDEFEDDATHFVLGDLNTPLDPRLESSTPYLRYDSSRSACLEWIAKLGVVDAWRIHSDNKRVFTGPLPRKNRLYYILMSERFCDYFYDKSKYFLPKHAHDHLAHSASFRSGTHLHGRSYWNLPRYLLDYPLVVSAIEKEAELVREIIRIAQNPGKVWEKWKLDINAQLKDIQKKLRQQDAQAVEDARCRPVPRVVE</sequence>
<gene>
    <name evidence="1" type="ORF">PsorP6_000273</name>
</gene>